<dbReference type="HAMAP" id="MF_00168">
    <property type="entry name" value="Q_tRNA_Tgt"/>
    <property type="match status" value="1"/>
</dbReference>
<keyword evidence="1 4" id="KW-0328">Glycosyltransferase</keyword>
<keyword evidence="4" id="KW-0671">Queuosine biosynthesis</keyword>
<comment type="cofactor">
    <cofactor evidence="4">
        <name>Zn(2+)</name>
        <dbReference type="ChEBI" id="CHEBI:29105"/>
    </cofactor>
    <text evidence="4">Binds 1 zinc ion per subunit.</text>
</comment>
<dbReference type="InterPro" id="IPR050076">
    <property type="entry name" value="ArchSynthase1/Queuine_TRR"/>
</dbReference>
<feature type="binding site" evidence="4">
    <location>
        <position position="337"/>
    </location>
    <ligand>
        <name>Zn(2+)</name>
        <dbReference type="ChEBI" id="CHEBI:29105"/>
    </ligand>
</feature>
<feature type="binding site" evidence="4">
    <location>
        <position position="218"/>
    </location>
    <ligand>
        <name>substrate</name>
    </ligand>
</feature>
<dbReference type="InterPro" id="IPR036511">
    <property type="entry name" value="TGT-like_sf"/>
</dbReference>
<evidence type="ECO:0000313" key="7">
    <source>
        <dbReference type="Proteomes" id="UP001204798"/>
    </source>
</evidence>
<comment type="caution">
    <text evidence="4">Lacks conserved residue(s) required for the propagation of feature annotation.</text>
</comment>
<dbReference type="SUPFAM" id="SSF51713">
    <property type="entry name" value="tRNA-guanine transglycosylase"/>
    <property type="match status" value="1"/>
</dbReference>
<proteinExistence type="inferred from homology"/>
<comment type="function">
    <text evidence="4">Catalyzes the base-exchange of a guanine (G) residue with the queuine precursor 7-aminomethyl-7-deazaguanine (PreQ1) at position 34 (anticodon wobble position) in tRNAs with GU(N) anticodons (tRNA-Asp, -Asn, -His and -Tyr). Catalysis occurs through a double-displacement mechanism. The nucleophile active site attacks the C1' of nucleotide 34 to detach the guanine base from the RNA, forming a covalent enzyme-RNA intermediate. The proton acceptor active site deprotonates the incoming PreQ1, allowing a nucleophilic attack on the C1' of the ribose to form the product. After dissociation, two additional enzymatic reactions on the tRNA convert PreQ1 to queuine (Q), resulting in the hypermodified nucleoside queuosine (7-(((4,5-cis-dihydroxy-2-cyclopenten-1-yl)amino)methyl)-7-deazaguanosine).</text>
</comment>
<comment type="pathway">
    <text evidence="4">tRNA modification; tRNA-queuosine biosynthesis.</text>
</comment>
<dbReference type="EMBL" id="JANUCP010000005">
    <property type="protein sequence ID" value="MCS3920590.1"/>
    <property type="molecule type" value="Genomic_DNA"/>
</dbReference>
<keyword evidence="7" id="KW-1185">Reference proteome</keyword>
<evidence type="ECO:0000313" key="6">
    <source>
        <dbReference type="EMBL" id="MCS3920590.1"/>
    </source>
</evidence>
<feature type="domain" description="tRNA-guanine(15) transglycosylase-like" evidence="5">
    <location>
        <begin position="16"/>
        <end position="366"/>
    </location>
</feature>
<dbReference type="Proteomes" id="UP001204798">
    <property type="component" value="Unassembled WGS sequence"/>
</dbReference>
<dbReference type="InterPro" id="IPR002616">
    <property type="entry name" value="tRNA_ribo_trans-like"/>
</dbReference>
<feature type="binding site" evidence="4">
    <location>
        <begin position="95"/>
        <end position="99"/>
    </location>
    <ligand>
        <name>substrate</name>
    </ligand>
</feature>
<dbReference type="PANTHER" id="PTHR46499:SF1">
    <property type="entry name" value="QUEUINE TRNA-RIBOSYLTRANSFERASE"/>
    <property type="match status" value="1"/>
</dbReference>
<evidence type="ECO:0000256" key="2">
    <source>
        <dbReference type="ARBA" id="ARBA00022679"/>
    </source>
</evidence>
<dbReference type="Gene3D" id="3.20.20.105">
    <property type="entry name" value="Queuine tRNA-ribosyltransferase-like"/>
    <property type="match status" value="1"/>
</dbReference>
<gene>
    <name evidence="4" type="primary">tgt</name>
    <name evidence="6" type="ORF">M2350_003019</name>
</gene>
<dbReference type="PANTHER" id="PTHR46499">
    <property type="entry name" value="QUEUINE TRNA-RIBOSYLTRANSFERASE"/>
    <property type="match status" value="1"/>
</dbReference>
<comment type="similarity">
    <text evidence="4">Belongs to the queuine tRNA-ribosyltransferase family.</text>
</comment>
<comment type="catalytic activity">
    <reaction evidence="4">
        <text>7-aminomethyl-7-carbaguanine + guanosine(34) in tRNA = 7-aminomethyl-7-carbaguanosine(34) in tRNA + guanine</text>
        <dbReference type="Rhea" id="RHEA:24104"/>
        <dbReference type="Rhea" id="RHEA-COMP:10341"/>
        <dbReference type="Rhea" id="RHEA-COMP:10342"/>
        <dbReference type="ChEBI" id="CHEBI:16235"/>
        <dbReference type="ChEBI" id="CHEBI:58703"/>
        <dbReference type="ChEBI" id="CHEBI:74269"/>
        <dbReference type="ChEBI" id="CHEBI:82833"/>
        <dbReference type="EC" id="2.4.2.29"/>
    </reaction>
</comment>
<feature type="binding site" evidence="4">
    <location>
        <position position="311"/>
    </location>
    <ligand>
        <name>Zn(2+)</name>
        <dbReference type="ChEBI" id="CHEBI:29105"/>
    </ligand>
</feature>
<name>A0ABT2EUJ7_9BACT</name>
<dbReference type="NCBIfam" id="TIGR00430">
    <property type="entry name" value="Q_tRNA_tgt"/>
    <property type="match status" value="1"/>
</dbReference>
<dbReference type="Pfam" id="PF01702">
    <property type="entry name" value="TGT"/>
    <property type="match status" value="1"/>
</dbReference>
<evidence type="ECO:0000256" key="3">
    <source>
        <dbReference type="ARBA" id="ARBA00022694"/>
    </source>
</evidence>
<protein>
    <recommendedName>
        <fullName evidence="4">Queuine tRNA-ribosyltransferase</fullName>
        <ecNumber evidence="4">2.4.2.29</ecNumber>
    </recommendedName>
    <alternativeName>
        <fullName evidence="4">Guanine insertion enzyme</fullName>
    </alternativeName>
    <alternativeName>
        <fullName evidence="4">tRNA-guanine transglycosylase</fullName>
    </alternativeName>
</protein>
<feature type="region of interest" description="RNA binding" evidence="4">
    <location>
        <begin position="249"/>
        <end position="255"/>
    </location>
</feature>
<keyword evidence="4" id="KW-0862">Zinc</keyword>
<feature type="binding site" evidence="4">
    <location>
        <position position="306"/>
    </location>
    <ligand>
        <name>Zn(2+)</name>
        <dbReference type="ChEBI" id="CHEBI:29105"/>
    </ligand>
</feature>
<evidence type="ECO:0000259" key="5">
    <source>
        <dbReference type="Pfam" id="PF01702"/>
    </source>
</evidence>
<keyword evidence="4" id="KW-0479">Metal-binding</keyword>
<evidence type="ECO:0000256" key="4">
    <source>
        <dbReference type="HAMAP-Rule" id="MF_00168"/>
    </source>
</evidence>
<dbReference type="GO" id="GO:0016757">
    <property type="term" value="F:glycosyltransferase activity"/>
    <property type="evidence" value="ECO:0007669"/>
    <property type="project" value="UniProtKB-KW"/>
</dbReference>
<keyword evidence="2 4" id="KW-0808">Transferase</keyword>
<sequence length="384" mass="42920">MLGTEVFRVVAKDKNTKARVGELRLAHGTVTTPVFMPIATQGTVKMMTCDDLEALGATIILANAYHLHLRPGERLIEQLGGLHKFMGWRRPILTDSGGFQVLSLSTLREVNDEGVRFRSHHDGTERFLTPEDSIQIQEALGSDIAMCFDDVVPYPCPYERAKTAMERSLIWAERCKKVHRRDDQLLFAITHGSVYEDLRRESTLKLVEMDFPGYAIGGLSVGEPKETMFELVELSTELLPEEKPRYLMGVGTPEDIVRAVALGVDMFDCVLPTRLGRTGTAFTSVGKVNLRHAKYTDDPSPLDPNCDCLTCRRYSRAYLRHLFKAGEATGPRLVTWHNLHFYLRLMEQIREAIASGTLAKLVKEISALGLSLGNESGRNEVSSP</sequence>
<reference evidence="6 7" key="1">
    <citation type="submission" date="2022-08" db="EMBL/GenBank/DDBJ databases">
        <title>Bacterial and archaeal communities from various locations to study Microbial Dark Matter (Phase II).</title>
        <authorList>
            <person name="Stepanauskas R."/>
        </authorList>
    </citation>
    <scope>NUCLEOTIDE SEQUENCE [LARGE SCALE GENOMIC DNA]</scope>
    <source>
        <strain evidence="6 7">PD1</strain>
    </source>
</reference>
<evidence type="ECO:0000256" key="1">
    <source>
        <dbReference type="ARBA" id="ARBA00022676"/>
    </source>
</evidence>
<accession>A0ABT2EUJ7</accession>
<feature type="binding site" evidence="4">
    <location>
        <position position="149"/>
    </location>
    <ligand>
        <name>substrate</name>
    </ligand>
</feature>
<feature type="active site" description="Nucleophile" evidence="4">
    <location>
        <position position="268"/>
    </location>
</feature>
<comment type="caution">
    <text evidence="6">The sequence shown here is derived from an EMBL/GenBank/DDBJ whole genome shotgun (WGS) entry which is preliminary data.</text>
</comment>
<comment type="subunit">
    <text evidence="4">Homodimer. Within each dimer, one monomer is responsible for RNA recognition and catalysis, while the other monomer binds to the replacement base PreQ1.</text>
</comment>
<dbReference type="InterPro" id="IPR004803">
    <property type="entry name" value="TGT"/>
</dbReference>
<keyword evidence="3 4" id="KW-0819">tRNA processing</keyword>
<feature type="binding site" evidence="4">
    <location>
        <position position="308"/>
    </location>
    <ligand>
        <name>Zn(2+)</name>
        <dbReference type="ChEBI" id="CHEBI:29105"/>
    </ligand>
</feature>
<feature type="active site" description="Proton acceptor" evidence="4">
    <location>
        <position position="95"/>
    </location>
</feature>
<feature type="region of interest" description="RNA binding; important for wobble base 34 recognition" evidence="4">
    <location>
        <begin position="273"/>
        <end position="277"/>
    </location>
</feature>
<organism evidence="6 7">
    <name type="scientific">Candidatus Fervidibacter sacchari</name>
    <dbReference type="NCBI Taxonomy" id="1448929"/>
    <lineage>
        <taxon>Bacteria</taxon>
        <taxon>Candidatus Fervidibacterota</taxon>
        <taxon>Candidatus Fervidibacter</taxon>
    </lineage>
</organism>
<dbReference type="NCBIfam" id="TIGR00449">
    <property type="entry name" value="tgt_general"/>
    <property type="match status" value="1"/>
</dbReference>
<dbReference type="EC" id="2.4.2.29" evidence="4"/>
<dbReference type="RefSeq" id="WP_259100279.1">
    <property type="nucleotide sequence ID" value="NZ_CP130454.1"/>
</dbReference>